<evidence type="ECO:0000259" key="1">
    <source>
        <dbReference type="Pfam" id="PF01370"/>
    </source>
</evidence>
<evidence type="ECO:0000313" key="2">
    <source>
        <dbReference type="EMBL" id="MDQ0008128.1"/>
    </source>
</evidence>
<organism evidence="2 3">
    <name type="scientific">Luteibacter jiangsuensis</name>
    <dbReference type="NCBI Taxonomy" id="637577"/>
    <lineage>
        <taxon>Bacteria</taxon>
        <taxon>Pseudomonadati</taxon>
        <taxon>Pseudomonadota</taxon>
        <taxon>Gammaproteobacteria</taxon>
        <taxon>Lysobacterales</taxon>
        <taxon>Rhodanobacteraceae</taxon>
        <taxon>Luteibacter</taxon>
    </lineage>
</organism>
<dbReference type="InterPro" id="IPR036291">
    <property type="entry name" value="NAD(P)-bd_dom_sf"/>
</dbReference>
<dbReference type="PANTHER" id="PTHR48079">
    <property type="entry name" value="PROTEIN YEEZ"/>
    <property type="match status" value="1"/>
</dbReference>
<keyword evidence="3" id="KW-1185">Reference proteome</keyword>
<feature type="domain" description="NAD-dependent epimerase/dehydratase" evidence="1">
    <location>
        <begin position="3"/>
        <end position="211"/>
    </location>
</feature>
<protein>
    <submittedName>
        <fullName evidence="2">Nucleoside-diphosphate-sugar epimerase</fullName>
    </submittedName>
</protein>
<dbReference type="CDD" id="cd05262">
    <property type="entry name" value="SDR_a7"/>
    <property type="match status" value="1"/>
</dbReference>
<dbReference type="EMBL" id="JAUSSK010000001">
    <property type="protein sequence ID" value="MDQ0008128.1"/>
    <property type="molecule type" value="Genomic_DNA"/>
</dbReference>
<dbReference type="InterPro" id="IPR001509">
    <property type="entry name" value="Epimerase_deHydtase"/>
</dbReference>
<dbReference type="RefSeq" id="WP_306846784.1">
    <property type="nucleotide sequence ID" value="NZ_JAUSSK010000001.1"/>
</dbReference>
<dbReference type="InterPro" id="IPR051783">
    <property type="entry name" value="NAD(P)-dependent_oxidoreduct"/>
</dbReference>
<comment type="caution">
    <text evidence="2">The sequence shown here is derived from an EMBL/GenBank/DDBJ whole genome shotgun (WGS) entry which is preliminary data.</text>
</comment>
<sequence>MRVFVTGATGFVGSAVVKDLRNAGHAVLGLARSDAGAASLLDAGAEVHRGSLEDLDSLRRGASMADAVIHAGFNHDFSRFAENCAMDRAAILALGEALQGSQRPLLVTSGVAHLAHGRLATEEDGPVPTSSTYPRASETTAFELAARGVHASVVRLPPSVHGEGDHGFVPRLIQFAREKGMAAYIGEGTNRWPAVHRMDAARLYRLALDANAIGGRFHAIAEEGVLFRDIAAVIGRRLGVPVASKTIEEAKAHFGWFGMFAGIDAPTSSERTRARLGWQPTQPGLLADIDQPAYFEGA</sequence>
<accession>A0ABT9ST02</accession>
<dbReference type="Gene3D" id="3.40.50.720">
    <property type="entry name" value="NAD(P)-binding Rossmann-like Domain"/>
    <property type="match status" value="1"/>
</dbReference>
<dbReference type="PANTHER" id="PTHR48079:SF6">
    <property type="entry name" value="NAD(P)-BINDING DOMAIN-CONTAINING PROTEIN-RELATED"/>
    <property type="match status" value="1"/>
</dbReference>
<gene>
    <name evidence="2" type="ORF">J2T07_000287</name>
</gene>
<evidence type="ECO:0000313" key="3">
    <source>
        <dbReference type="Proteomes" id="UP001237737"/>
    </source>
</evidence>
<name>A0ABT9ST02_9GAMM</name>
<dbReference type="Proteomes" id="UP001237737">
    <property type="component" value="Unassembled WGS sequence"/>
</dbReference>
<reference evidence="2 3" key="1">
    <citation type="submission" date="2023-07" db="EMBL/GenBank/DDBJ databases">
        <title>Sorghum-associated microbial communities from plants grown in Nebraska, USA.</title>
        <authorList>
            <person name="Schachtman D."/>
        </authorList>
    </citation>
    <scope>NUCLEOTIDE SEQUENCE [LARGE SCALE GENOMIC DNA]</scope>
    <source>
        <strain evidence="2 3">CC60</strain>
    </source>
</reference>
<proteinExistence type="predicted"/>
<dbReference type="Pfam" id="PF01370">
    <property type="entry name" value="Epimerase"/>
    <property type="match status" value="1"/>
</dbReference>
<dbReference type="SUPFAM" id="SSF51735">
    <property type="entry name" value="NAD(P)-binding Rossmann-fold domains"/>
    <property type="match status" value="1"/>
</dbReference>